<dbReference type="KEGG" id="pspu:NA29_05095"/>
<dbReference type="OrthoDB" id="8943535at2"/>
<protein>
    <submittedName>
        <fullName evidence="1">Type III secretion system needle complex protein PrgI</fullName>
    </submittedName>
</protein>
<reference evidence="1 2" key="1">
    <citation type="submission" date="2017-06" db="EMBL/GenBank/DDBJ databases">
        <authorList>
            <consortium name="Pathogen Informatics"/>
        </authorList>
    </citation>
    <scope>NUCLEOTIDE SEQUENCE [LARGE SCALE GENOMIC DNA]</scope>
    <source>
        <strain evidence="1 2">NCTC13161</strain>
    </source>
</reference>
<name>A0A239S6C3_9BURK</name>
<dbReference type="SUPFAM" id="SSF140129">
    <property type="entry name" value="MxiH-like"/>
    <property type="match status" value="1"/>
</dbReference>
<dbReference type="InterPro" id="IPR037203">
    <property type="entry name" value="T3SS_needle-like_sf"/>
</dbReference>
<proteinExistence type="predicted"/>
<evidence type="ECO:0000313" key="1">
    <source>
        <dbReference type="EMBL" id="SNU80971.1"/>
    </source>
</evidence>
<dbReference type="GeneID" id="88092860"/>
<dbReference type="GO" id="GO:0015031">
    <property type="term" value="P:protein transport"/>
    <property type="evidence" value="ECO:0007669"/>
    <property type="project" value="InterPro"/>
</dbReference>
<dbReference type="Pfam" id="PF09392">
    <property type="entry name" value="T3SS_needle_F"/>
    <property type="match status" value="1"/>
</dbReference>
<dbReference type="RefSeq" id="WP_039394626.1">
    <property type="nucleotide sequence ID" value="NZ_CABPRX010000001.1"/>
</dbReference>
<sequence>MNVSTPGVNGEDLTYLEQLSKEFNGPTSELKKRMDEAIELIKSDPTESEGMAKFQAAMAAYTTMRAAQSGTVKTLKDTAQGVISKY</sequence>
<dbReference type="InterPro" id="IPR021123">
    <property type="entry name" value="T3SS_needle-like"/>
</dbReference>
<organism evidence="1 2">
    <name type="scientific">Pandoraea sputorum</name>
    <dbReference type="NCBI Taxonomy" id="93222"/>
    <lineage>
        <taxon>Bacteria</taxon>
        <taxon>Pseudomonadati</taxon>
        <taxon>Pseudomonadota</taxon>
        <taxon>Betaproteobacteria</taxon>
        <taxon>Burkholderiales</taxon>
        <taxon>Burkholderiaceae</taxon>
        <taxon>Pandoraea</taxon>
    </lineage>
</organism>
<dbReference type="Gene3D" id="1.20.58.90">
    <property type="match status" value="1"/>
</dbReference>
<gene>
    <name evidence="1" type="primary">mxiH</name>
    <name evidence="1" type="ORF">SAMEA4530655_00155</name>
</gene>
<accession>A0A239S6C3</accession>
<evidence type="ECO:0000313" key="2">
    <source>
        <dbReference type="Proteomes" id="UP000215126"/>
    </source>
</evidence>
<dbReference type="EMBL" id="LT906435">
    <property type="protein sequence ID" value="SNU80971.1"/>
    <property type="molecule type" value="Genomic_DNA"/>
</dbReference>
<keyword evidence="2" id="KW-1185">Reference proteome</keyword>
<dbReference type="STRING" id="93222.NA29_05095"/>
<dbReference type="Proteomes" id="UP000215126">
    <property type="component" value="Chromosome 1"/>
</dbReference>
<dbReference type="AlphaFoldDB" id="A0A239S6C3"/>